<name>A0A1M6X7V6_9FLAO</name>
<dbReference type="NCBIfam" id="NF002543">
    <property type="entry name" value="PRK02101.1-4"/>
    <property type="match status" value="1"/>
</dbReference>
<dbReference type="OrthoDB" id="9777133at2"/>
<dbReference type="PANTHER" id="PTHR30283:SF4">
    <property type="entry name" value="PEROXIDE STRESS RESISTANCE PROTEIN YAAA"/>
    <property type="match status" value="1"/>
</dbReference>
<gene>
    <name evidence="2" type="ORF">SAMN05443634_105142</name>
</gene>
<protein>
    <recommendedName>
        <fullName evidence="1">UPF0246 protein SAMN05443634_105142</fullName>
    </recommendedName>
</protein>
<dbReference type="InterPro" id="IPR005583">
    <property type="entry name" value="YaaA"/>
</dbReference>
<reference evidence="3" key="1">
    <citation type="submission" date="2016-11" db="EMBL/GenBank/DDBJ databases">
        <authorList>
            <person name="Varghese N."/>
            <person name="Submissions S."/>
        </authorList>
    </citation>
    <scope>NUCLEOTIDE SEQUENCE [LARGE SCALE GENOMIC DNA]</scope>
    <source>
        <strain evidence="3">DSM 27989</strain>
    </source>
</reference>
<evidence type="ECO:0000313" key="3">
    <source>
        <dbReference type="Proteomes" id="UP000184120"/>
    </source>
</evidence>
<comment type="similarity">
    <text evidence="1">Belongs to the UPF0246 family.</text>
</comment>
<evidence type="ECO:0000256" key="1">
    <source>
        <dbReference type="HAMAP-Rule" id="MF_00652"/>
    </source>
</evidence>
<accession>A0A1M6X7V6</accession>
<dbReference type="Pfam" id="PF03883">
    <property type="entry name" value="H2O2_YaaD"/>
    <property type="match status" value="1"/>
</dbReference>
<dbReference type="NCBIfam" id="NF002542">
    <property type="entry name" value="PRK02101.1-3"/>
    <property type="match status" value="1"/>
</dbReference>
<sequence>MKILLSPAKMMNLQTEAKWKATTPQFLGHSQEIMDVMKKMNATDLEKLMKISKEIAEMNVERNQLWRPKPLAKQSIPAVFAFKGEVYRGLDAETLDENAIEYLNRNAFLLSGLYGILRPLDKIMLYRLEMGSKLDVNGSKYLYGFWKKVLTPFFNSKLKRGEFILNLASNEYVKVLDVDALKIPTIDVEFQDYKNGELKKIMMYFKHARGAMARYCAVNNVQTLDEVKAFDVDGYRYDDNLSTKDKLVFTR</sequence>
<dbReference type="STRING" id="1434701.SAMN05443634_105142"/>
<dbReference type="PANTHER" id="PTHR30283">
    <property type="entry name" value="PEROXIDE STRESS RESPONSE PROTEIN YAAA"/>
    <property type="match status" value="1"/>
</dbReference>
<organism evidence="2 3">
    <name type="scientific">Chishuiella changwenlii</name>
    <dbReference type="NCBI Taxonomy" id="1434701"/>
    <lineage>
        <taxon>Bacteria</taxon>
        <taxon>Pseudomonadati</taxon>
        <taxon>Bacteroidota</taxon>
        <taxon>Flavobacteriia</taxon>
        <taxon>Flavobacteriales</taxon>
        <taxon>Weeksellaceae</taxon>
        <taxon>Chishuiella</taxon>
    </lineage>
</organism>
<dbReference type="RefSeq" id="WP_072931166.1">
    <property type="nucleotide sequence ID" value="NZ_BMFL01000009.1"/>
</dbReference>
<dbReference type="GO" id="GO:0033194">
    <property type="term" value="P:response to hydroperoxide"/>
    <property type="evidence" value="ECO:0007669"/>
    <property type="project" value="TreeGrafter"/>
</dbReference>
<proteinExistence type="inferred from homology"/>
<evidence type="ECO:0000313" key="2">
    <source>
        <dbReference type="EMBL" id="SHL01865.1"/>
    </source>
</evidence>
<dbReference type="Proteomes" id="UP000184120">
    <property type="component" value="Unassembled WGS sequence"/>
</dbReference>
<dbReference type="EMBL" id="FRBH01000005">
    <property type="protein sequence ID" value="SHL01865.1"/>
    <property type="molecule type" value="Genomic_DNA"/>
</dbReference>
<dbReference type="HAMAP" id="MF_00652">
    <property type="entry name" value="UPF0246"/>
    <property type="match status" value="1"/>
</dbReference>
<dbReference type="GO" id="GO:0005829">
    <property type="term" value="C:cytosol"/>
    <property type="evidence" value="ECO:0007669"/>
    <property type="project" value="TreeGrafter"/>
</dbReference>
<dbReference type="AlphaFoldDB" id="A0A1M6X7V6"/>